<keyword evidence="3" id="KW-0378">Hydrolase</keyword>
<dbReference type="Proteomes" id="UP000316727">
    <property type="component" value="Unassembled WGS sequence"/>
</dbReference>
<gene>
    <name evidence="3" type="ORF">FJM65_09520</name>
</gene>
<dbReference type="GO" id="GO:0080120">
    <property type="term" value="P:CAAX-box protein maturation"/>
    <property type="evidence" value="ECO:0007669"/>
    <property type="project" value="UniProtKB-ARBA"/>
</dbReference>
<dbReference type="EMBL" id="VFRQ01000004">
    <property type="protein sequence ID" value="TPE44379.1"/>
    <property type="molecule type" value="Genomic_DNA"/>
</dbReference>
<proteinExistence type="predicted"/>
<organism evidence="3 4">
    <name type="scientific">Pontibacter mangrovi</name>
    <dbReference type="NCBI Taxonomy" id="2589816"/>
    <lineage>
        <taxon>Bacteria</taxon>
        <taxon>Pseudomonadati</taxon>
        <taxon>Bacteroidota</taxon>
        <taxon>Cytophagia</taxon>
        <taxon>Cytophagales</taxon>
        <taxon>Hymenobacteraceae</taxon>
        <taxon>Pontibacter</taxon>
    </lineage>
</organism>
<feature type="domain" description="CAAX prenyl protease 2/Lysostaphin resistance protein A-like" evidence="2">
    <location>
        <begin position="92"/>
        <end position="245"/>
    </location>
</feature>
<evidence type="ECO:0000313" key="4">
    <source>
        <dbReference type="Proteomes" id="UP000316727"/>
    </source>
</evidence>
<dbReference type="AlphaFoldDB" id="A0A501W465"/>
<keyword evidence="1" id="KW-0812">Transmembrane</keyword>
<sequence length="257" mass="29074">MKTPTFFTAAPPCTPPPPVLDTLKKVYLFARQPKQLTREHNVLETKLPLLFQLTFAELILRTGLFTGIALIIGNWETFAAEYSEGFAMDIPLLPLFVSVVLLAPLTEEVIFRLPLVYSHSFLLVAALTFLFHFCPAFLSATDMPLLYFAAATMLVAILGLWYLRSAKLRAAFRGLWEKHFGTVFYTSTALFALMHLLNYRDMDLPLQVLPLLVLPKFIGGFFLGYTRLRLGFGWAVGQHAFNNLISLILLYGYLMNQ</sequence>
<keyword evidence="4" id="KW-1185">Reference proteome</keyword>
<dbReference type="GO" id="GO:0006508">
    <property type="term" value="P:proteolysis"/>
    <property type="evidence" value="ECO:0007669"/>
    <property type="project" value="UniProtKB-KW"/>
</dbReference>
<protein>
    <submittedName>
        <fullName evidence="3">CPBP family intramembrane metalloprotease</fullName>
    </submittedName>
</protein>
<dbReference type="Pfam" id="PF02517">
    <property type="entry name" value="Rce1-like"/>
    <property type="match status" value="1"/>
</dbReference>
<dbReference type="InterPro" id="IPR003675">
    <property type="entry name" value="Rce1/LyrA-like_dom"/>
</dbReference>
<evidence type="ECO:0000313" key="3">
    <source>
        <dbReference type="EMBL" id="TPE44379.1"/>
    </source>
</evidence>
<dbReference type="RefSeq" id="WP_140621270.1">
    <property type="nucleotide sequence ID" value="NZ_VFRQ01000004.1"/>
</dbReference>
<keyword evidence="1" id="KW-0472">Membrane</keyword>
<keyword evidence="3" id="KW-0645">Protease</keyword>
<feature type="transmembrane region" description="Helical" evidence="1">
    <location>
        <begin position="208"/>
        <end position="225"/>
    </location>
</feature>
<comment type="caution">
    <text evidence="3">The sequence shown here is derived from an EMBL/GenBank/DDBJ whole genome shotgun (WGS) entry which is preliminary data.</text>
</comment>
<dbReference type="OrthoDB" id="847268at2"/>
<feature type="transmembrane region" description="Helical" evidence="1">
    <location>
        <begin position="49"/>
        <end position="73"/>
    </location>
</feature>
<accession>A0A501W465</accession>
<name>A0A501W465_9BACT</name>
<reference evidence="3 4" key="1">
    <citation type="submission" date="2019-06" db="EMBL/GenBank/DDBJ databases">
        <title>A novel bacterium of genus Pontibacter, isolated from marine sediment.</title>
        <authorList>
            <person name="Huang H."/>
            <person name="Mo K."/>
            <person name="Hu Y."/>
        </authorList>
    </citation>
    <scope>NUCLEOTIDE SEQUENCE [LARGE SCALE GENOMIC DNA]</scope>
    <source>
        <strain evidence="3 4">HB172049</strain>
    </source>
</reference>
<keyword evidence="1" id="KW-1133">Transmembrane helix</keyword>
<dbReference type="GO" id="GO:0004175">
    <property type="term" value="F:endopeptidase activity"/>
    <property type="evidence" value="ECO:0007669"/>
    <property type="project" value="UniProtKB-ARBA"/>
</dbReference>
<feature type="transmembrane region" description="Helical" evidence="1">
    <location>
        <begin position="175"/>
        <end position="196"/>
    </location>
</feature>
<feature type="transmembrane region" description="Helical" evidence="1">
    <location>
        <begin position="85"/>
        <end position="103"/>
    </location>
</feature>
<keyword evidence="3" id="KW-0482">Metalloprotease</keyword>
<evidence type="ECO:0000259" key="2">
    <source>
        <dbReference type="Pfam" id="PF02517"/>
    </source>
</evidence>
<feature type="transmembrane region" description="Helical" evidence="1">
    <location>
        <begin position="232"/>
        <end position="254"/>
    </location>
</feature>
<evidence type="ECO:0000256" key="1">
    <source>
        <dbReference type="SAM" id="Phobius"/>
    </source>
</evidence>
<dbReference type="GO" id="GO:0008237">
    <property type="term" value="F:metallopeptidase activity"/>
    <property type="evidence" value="ECO:0007669"/>
    <property type="project" value="UniProtKB-KW"/>
</dbReference>
<feature type="transmembrane region" description="Helical" evidence="1">
    <location>
        <begin position="144"/>
        <end position="163"/>
    </location>
</feature>
<feature type="transmembrane region" description="Helical" evidence="1">
    <location>
        <begin position="115"/>
        <end position="138"/>
    </location>
</feature>